<comment type="caution">
    <text evidence="6">The sequence shown here is derived from an EMBL/GenBank/DDBJ whole genome shotgun (WGS) entry which is preliminary data.</text>
</comment>
<evidence type="ECO:0000313" key="6">
    <source>
        <dbReference type="EMBL" id="GII27549.1"/>
    </source>
</evidence>
<evidence type="ECO:0000313" key="7">
    <source>
        <dbReference type="Proteomes" id="UP000650628"/>
    </source>
</evidence>
<keyword evidence="1" id="KW-0808">Transferase</keyword>
<dbReference type="InterPro" id="IPR051531">
    <property type="entry name" value="N-acetyltransferase"/>
</dbReference>
<feature type="domain" description="N-acetyltransferase" evidence="5">
    <location>
        <begin position="12"/>
        <end position="176"/>
    </location>
</feature>
<dbReference type="Proteomes" id="UP000650628">
    <property type="component" value="Unassembled WGS sequence"/>
</dbReference>
<keyword evidence="7" id="KW-1185">Reference proteome</keyword>
<dbReference type="EMBL" id="BOOO01000004">
    <property type="protein sequence ID" value="GII27549.1"/>
    <property type="molecule type" value="Genomic_DNA"/>
</dbReference>
<organism evidence="6 7">
    <name type="scientific">Planotetraspora mira</name>
    <dbReference type="NCBI Taxonomy" id="58121"/>
    <lineage>
        <taxon>Bacteria</taxon>
        <taxon>Bacillati</taxon>
        <taxon>Actinomycetota</taxon>
        <taxon>Actinomycetes</taxon>
        <taxon>Streptosporangiales</taxon>
        <taxon>Streptosporangiaceae</taxon>
        <taxon>Planotetraspora</taxon>
    </lineage>
</organism>
<dbReference type="PANTHER" id="PTHR43792:SF8">
    <property type="entry name" value="[RIBOSOMAL PROTEIN US5]-ALANINE N-ACETYLTRANSFERASE"/>
    <property type="match status" value="1"/>
</dbReference>
<reference evidence="6 7" key="1">
    <citation type="submission" date="2021-01" db="EMBL/GenBank/DDBJ databases">
        <title>Whole genome shotgun sequence of Planotetraspora mira NBRC 15435.</title>
        <authorList>
            <person name="Komaki H."/>
            <person name="Tamura T."/>
        </authorList>
    </citation>
    <scope>NUCLEOTIDE SEQUENCE [LARGE SCALE GENOMIC DNA]</scope>
    <source>
        <strain evidence="6 7">NBRC 15435</strain>
    </source>
</reference>
<dbReference type="SUPFAM" id="SSF55729">
    <property type="entry name" value="Acyl-CoA N-acyltransferases (Nat)"/>
    <property type="match status" value="1"/>
</dbReference>
<dbReference type="PANTHER" id="PTHR43792">
    <property type="entry name" value="GNAT FAMILY, PUTATIVE (AFU_ORTHOLOGUE AFUA_3G00765)-RELATED-RELATED"/>
    <property type="match status" value="1"/>
</dbReference>
<dbReference type="Pfam" id="PF13302">
    <property type="entry name" value="Acetyltransf_3"/>
    <property type="match status" value="1"/>
</dbReference>
<dbReference type="GO" id="GO:0005737">
    <property type="term" value="C:cytoplasm"/>
    <property type="evidence" value="ECO:0007669"/>
    <property type="project" value="TreeGrafter"/>
</dbReference>
<dbReference type="GO" id="GO:0008999">
    <property type="term" value="F:protein-N-terminal-alanine acetyltransferase activity"/>
    <property type="evidence" value="ECO:0007669"/>
    <property type="project" value="TreeGrafter"/>
</dbReference>
<evidence type="ECO:0000256" key="4">
    <source>
        <dbReference type="SAM" id="MobiDB-lite"/>
    </source>
</evidence>
<name>A0A8J3TJY4_9ACTN</name>
<keyword evidence="2" id="KW-0012">Acyltransferase</keyword>
<dbReference type="PROSITE" id="PS51186">
    <property type="entry name" value="GNAT"/>
    <property type="match status" value="1"/>
</dbReference>
<evidence type="ECO:0000256" key="1">
    <source>
        <dbReference type="ARBA" id="ARBA00022679"/>
    </source>
</evidence>
<proteinExistence type="inferred from homology"/>
<dbReference type="Gene3D" id="3.40.630.30">
    <property type="match status" value="1"/>
</dbReference>
<dbReference type="InterPro" id="IPR016181">
    <property type="entry name" value="Acyl_CoA_acyltransferase"/>
</dbReference>
<protein>
    <recommendedName>
        <fullName evidence="5">N-acetyltransferase domain-containing protein</fullName>
    </recommendedName>
</protein>
<evidence type="ECO:0000256" key="2">
    <source>
        <dbReference type="ARBA" id="ARBA00023315"/>
    </source>
</evidence>
<evidence type="ECO:0000259" key="5">
    <source>
        <dbReference type="PROSITE" id="PS51186"/>
    </source>
</evidence>
<gene>
    <name evidence="6" type="ORF">Pmi06nite_09910</name>
</gene>
<evidence type="ECO:0000256" key="3">
    <source>
        <dbReference type="ARBA" id="ARBA00038502"/>
    </source>
</evidence>
<comment type="similarity">
    <text evidence="3">Belongs to the acetyltransferase family. RimJ subfamily.</text>
</comment>
<accession>A0A8J3TJY4</accession>
<dbReference type="RefSeq" id="WP_239113655.1">
    <property type="nucleotide sequence ID" value="NZ_BOOO01000004.1"/>
</dbReference>
<sequence>MISPPETVIDEIRMRLVTPADAEALRQAYLRNREHLLPWDPDRDEHFYTLDGQADRVRALLAQQDSGRALPWVFADGDRVVGTMTLSNIVLGPFRSASLGYWIDADYNGRGLATRGVEFVCRTADEHLGLHRIEASTLIDNVRSQRVLTTCGFRLIGTAPDYLHINGAWRENRLFQRILNDRGPGDVPRRPTVGVSGVVPPDLPEG</sequence>
<dbReference type="AlphaFoldDB" id="A0A8J3TJY4"/>
<feature type="region of interest" description="Disordered" evidence="4">
    <location>
        <begin position="185"/>
        <end position="206"/>
    </location>
</feature>
<dbReference type="InterPro" id="IPR000182">
    <property type="entry name" value="GNAT_dom"/>
</dbReference>